<feature type="compositionally biased region" description="Basic and acidic residues" evidence="1">
    <location>
        <begin position="113"/>
        <end position="126"/>
    </location>
</feature>
<evidence type="ECO:0000313" key="2">
    <source>
        <dbReference type="EMBL" id="KIJ37881.1"/>
    </source>
</evidence>
<name>A0A0C9VKC2_SPHS4</name>
<feature type="region of interest" description="Disordered" evidence="1">
    <location>
        <begin position="113"/>
        <end position="157"/>
    </location>
</feature>
<evidence type="ECO:0000313" key="3">
    <source>
        <dbReference type="Proteomes" id="UP000054279"/>
    </source>
</evidence>
<dbReference type="HOGENOM" id="CLU_1482914_0_0_1"/>
<protein>
    <submittedName>
        <fullName evidence="2">Uncharacterized protein</fullName>
    </submittedName>
</protein>
<dbReference type="AlphaFoldDB" id="A0A0C9VKC2"/>
<dbReference type="EMBL" id="KN837165">
    <property type="protein sequence ID" value="KIJ37881.1"/>
    <property type="molecule type" value="Genomic_DNA"/>
</dbReference>
<accession>A0A0C9VKC2</accession>
<gene>
    <name evidence="2" type="ORF">M422DRAFT_259494</name>
</gene>
<organism evidence="2 3">
    <name type="scientific">Sphaerobolus stellatus (strain SS14)</name>
    <dbReference type="NCBI Taxonomy" id="990650"/>
    <lineage>
        <taxon>Eukaryota</taxon>
        <taxon>Fungi</taxon>
        <taxon>Dikarya</taxon>
        <taxon>Basidiomycota</taxon>
        <taxon>Agaricomycotina</taxon>
        <taxon>Agaricomycetes</taxon>
        <taxon>Phallomycetidae</taxon>
        <taxon>Geastrales</taxon>
        <taxon>Sphaerobolaceae</taxon>
        <taxon>Sphaerobolus</taxon>
    </lineage>
</organism>
<sequence>MVWVLNNTSGDITVSVTGTSGGASGDYVITTATPPHMAQNHWQRTATETLKATLTNGKTYTESIGPNDQITIYDDAVVIIDSGLTVLMSAPKSQSGSSSVVDTTRHTIAVDDAHSHAPHAPHDPRPARPLFGQAGPSAPASEKGYLDPEDDPQATRGIPVFRPSIASLGTLIDTWSVPNAGA</sequence>
<proteinExistence type="predicted"/>
<keyword evidence="3" id="KW-1185">Reference proteome</keyword>
<evidence type="ECO:0000256" key="1">
    <source>
        <dbReference type="SAM" id="MobiDB-lite"/>
    </source>
</evidence>
<dbReference type="Proteomes" id="UP000054279">
    <property type="component" value="Unassembled WGS sequence"/>
</dbReference>
<reference evidence="2 3" key="1">
    <citation type="submission" date="2014-06" db="EMBL/GenBank/DDBJ databases">
        <title>Evolutionary Origins and Diversification of the Mycorrhizal Mutualists.</title>
        <authorList>
            <consortium name="DOE Joint Genome Institute"/>
            <consortium name="Mycorrhizal Genomics Consortium"/>
            <person name="Kohler A."/>
            <person name="Kuo A."/>
            <person name="Nagy L.G."/>
            <person name="Floudas D."/>
            <person name="Copeland A."/>
            <person name="Barry K.W."/>
            <person name="Cichocki N."/>
            <person name="Veneault-Fourrey C."/>
            <person name="LaButti K."/>
            <person name="Lindquist E.A."/>
            <person name="Lipzen A."/>
            <person name="Lundell T."/>
            <person name="Morin E."/>
            <person name="Murat C."/>
            <person name="Riley R."/>
            <person name="Ohm R."/>
            <person name="Sun H."/>
            <person name="Tunlid A."/>
            <person name="Henrissat B."/>
            <person name="Grigoriev I.V."/>
            <person name="Hibbett D.S."/>
            <person name="Martin F."/>
        </authorList>
    </citation>
    <scope>NUCLEOTIDE SEQUENCE [LARGE SCALE GENOMIC DNA]</scope>
    <source>
        <strain evidence="2 3">SS14</strain>
    </source>
</reference>